<evidence type="ECO:0000313" key="9">
    <source>
        <dbReference type="EMBL" id="MFD2237952.1"/>
    </source>
</evidence>
<evidence type="ECO:0000256" key="5">
    <source>
        <dbReference type="ARBA" id="ARBA00022741"/>
    </source>
</evidence>
<keyword evidence="3" id="KW-0813">Transport</keyword>
<name>A0ABW5CMS1_9HYPH</name>
<protein>
    <submittedName>
        <fullName evidence="9">ATP-binding cassette domain-containing protein</fullName>
    </submittedName>
</protein>
<evidence type="ECO:0000256" key="3">
    <source>
        <dbReference type="ARBA" id="ARBA00022448"/>
    </source>
</evidence>
<dbReference type="SUPFAM" id="SSF52540">
    <property type="entry name" value="P-loop containing nucleoside triphosphate hydrolases"/>
    <property type="match status" value="1"/>
</dbReference>
<dbReference type="GO" id="GO:0005524">
    <property type="term" value="F:ATP binding"/>
    <property type="evidence" value="ECO:0007669"/>
    <property type="project" value="UniProtKB-KW"/>
</dbReference>
<keyword evidence="6 9" id="KW-0067">ATP-binding</keyword>
<dbReference type="Proteomes" id="UP001597371">
    <property type="component" value="Unassembled WGS sequence"/>
</dbReference>
<dbReference type="InterPro" id="IPR027417">
    <property type="entry name" value="P-loop_NTPase"/>
</dbReference>
<evidence type="ECO:0000256" key="6">
    <source>
        <dbReference type="ARBA" id="ARBA00022840"/>
    </source>
</evidence>
<dbReference type="RefSeq" id="WP_245195702.1">
    <property type="nucleotide sequence ID" value="NZ_CP072611.1"/>
</dbReference>
<dbReference type="EMBL" id="JBHUIJ010000013">
    <property type="protein sequence ID" value="MFD2237952.1"/>
    <property type="molecule type" value="Genomic_DNA"/>
</dbReference>
<keyword evidence="7" id="KW-0472">Membrane</keyword>
<dbReference type="PROSITE" id="PS00211">
    <property type="entry name" value="ABC_TRANSPORTER_1"/>
    <property type="match status" value="1"/>
</dbReference>
<sequence length="274" mass="29925">MLDIRSLTIDFPGPDGRRRVVDDVSLSLGPGETLGIVGESGSGKSLLSLATIGLLPRTARVSGSIRFEGRELLGLAERDLQRIRGARISMIFQEPMTALNPAMTAGAQIAEGIRLHRRASRREARAEALALMELVRIPDPARRIDSYPHEMSGGQRQRVGIAIALALRPRLIIADEPTTALDVTVQKEVLDILDELVREMGLSLVLISHDLGVIARMADRVHVMRRGRTMEEGETAAVLRNPASAYTRELLDAMPRRARRGFHIAPAAGGEVSR</sequence>
<dbReference type="InterPro" id="IPR003593">
    <property type="entry name" value="AAA+_ATPase"/>
</dbReference>
<keyword evidence="5" id="KW-0547">Nucleotide-binding</keyword>
<dbReference type="CDD" id="cd03257">
    <property type="entry name" value="ABC_NikE_OppD_transporters"/>
    <property type="match status" value="1"/>
</dbReference>
<evidence type="ECO:0000259" key="8">
    <source>
        <dbReference type="PROSITE" id="PS50893"/>
    </source>
</evidence>
<comment type="similarity">
    <text evidence="2">Belongs to the ABC transporter superfamily.</text>
</comment>
<keyword evidence="10" id="KW-1185">Reference proteome</keyword>
<dbReference type="Gene3D" id="3.40.50.300">
    <property type="entry name" value="P-loop containing nucleotide triphosphate hydrolases"/>
    <property type="match status" value="1"/>
</dbReference>
<evidence type="ECO:0000313" key="10">
    <source>
        <dbReference type="Proteomes" id="UP001597371"/>
    </source>
</evidence>
<comment type="subcellular location">
    <subcellularLocation>
        <location evidence="1">Cell inner membrane</location>
        <topology evidence="1">Peripheral membrane protein</topology>
    </subcellularLocation>
</comment>
<evidence type="ECO:0000256" key="1">
    <source>
        <dbReference type="ARBA" id="ARBA00004417"/>
    </source>
</evidence>
<dbReference type="InterPro" id="IPR003439">
    <property type="entry name" value="ABC_transporter-like_ATP-bd"/>
</dbReference>
<comment type="caution">
    <text evidence="9">The sequence shown here is derived from an EMBL/GenBank/DDBJ whole genome shotgun (WGS) entry which is preliminary data.</text>
</comment>
<evidence type="ECO:0000256" key="2">
    <source>
        <dbReference type="ARBA" id="ARBA00005417"/>
    </source>
</evidence>
<dbReference type="InterPro" id="IPR017871">
    <property type="entry name" value="ABC_transporter-like_CS"/>
</dbReference>
<dbReference type="Pfam" id="PF00005">
    <property type="entry name" value="ABC_tran"/>
    <property type="match status" value="1"/>
</dbReference>
<proteinExistence type="inferred from homology"/>
<organism evidence="9 10">
    <name type="scientific">Aureimonas populi</name>
    <dbReference type="NCBI Taxonomy" id="1701758"/>
    <lineage>
        <taxon>Bacteria</taxon>
        <taxon>Pseudomonadati</taxon>
        <taxon>Pseudomonadota</taxon>
        <taxon>Alphaproteobacteria</taxon>
        <taxon>Hyphomicrobiales</taxon>
        <taxon>Aurantimonadaceae</taxon>
        <taxon>Aureimonas</taxon>
    </lineage>
</organism>
<reference evidence="10" key="1">
    <citation type="journal article" date="2019" name="Int. J. Syst. Evol. Microbiol.">
        <title>The Global Catalogue of Microorganisms (GCM) 10K type strain sequencing project: providing services to taxonomists for standard genome sequencing and annotation.</title>
        <authorList>
            <consortium name="The Broad Institute Genomics Platform"/>
            <consortium name="The Broad Institute Genome Sequencing Center for Infectious Disease"/>
            <person name="Wu L."/>
            <person name="Ma J."/>
        </authorList>
    </citation>
    <scope>NUCLEOTIDE SEQUENCE [LARGE SCALE GENOMIC DNA]</scope>
    <source>
        <strain evidence="10">ZS-35-S2</strain>
    </source>
</reference>
<keyword evidence="4" id="KW-1003">Cell membrane</keyword>
<feature type="domain" description="ABC transporter" evidence="8">
    <location>
        <begin position="4"/>
        <end position="251"/>
    </location>
</feature>
<dbReference type="InterPro" id="IPR050388">
    <property type="entry name" value="ABC_Ni/Peptide_Import"/>
</dbReference>
<gene>
    <name evidence="9" type="ORF">ACFSKQ_10830</name>
</gene>
<dbReference type="PROSITE" id="PS50893">
    <property type="entry name" value="ABC_TRANSPORTER_2"/>
    <property type="match status" value="1"/>
</dbReference>
<evidence type="ECO:0000256" key="7">
    <source>
        <dbReference type="ARBA" id="ARBA00023136"/>
    </source>
</evidence>
<dbReference type="PANTHER" id="PTHR43297">
    <property type="entry name" value="OLIGOPEPTIDE TRANSPORT ATP-BINDING PROTEIN APPD"/>
    <property type="match status" value="1"/>
</dbReference>
<dbReference type="SMART" id="SM00382">
    <property type="entry name" value="AAA"/>
    <property type="match status" value="1"/>
</dbReference>
<dbReference type="PANTHER" id="PTHR43297:SF2">
    <property type="entry name" value="DIPEPTIDE TRANSPORT ATP-BINDING PROTEIN DPPD"/>
    <property type="match status" value="1"/>
</dbReference>
<accession>A0ABW5CMS1</accession>
<evidence type="ECO:0000256" key="4">
    <source>
        <dbReference type="ARBA" id="ARBA00022475"/>
    </source>
</evidence>